<sequence>MQALAVALATVAVGVLMLGLGLFPWLSLVLATTFGLYGPIKKRLPADPVVSVTAECLLLVPPAVVWLAIAQAQGQGAWGRDGETDLLLAMSGLLTALPLVLFSYAS</sequence>
<gene>
    <name evidence="2" type="ORF">PRI8871_02707</name>
</gene>
<feature type="transmembrane region" description="Helical" evidence="1">
    <location>
        <begin position="6"/>
        <end position="37"/>
    </location>
</feature>
<dbReference type="EMBL" id="OMOJ01000005">
    <property type="protein sequence ID" value="SPF80894.1"/>
    <property type="molecule type" value="Genomic_DNA"/>
</dbReference>
<keyword evidence="1" id="KW-1133">Transmembrane helix</keyword>
<dbReference type="AlphaFoldDB" id="A0A2R8AYF2"/>
<keyword evidence="1" id="KW-0472">Membrane</keyword>
<reference evidence="3" key="1">
    <citation type="submission" date="2018-03" db="EMBL/GenBank/DDBJ databases">
        <authorList>
            <person name="Rodrigo-Torres L."/>
            <person name="Arahal R. D."/>
            <person name="Lucena T."/>
        </authorList>
    </citation>
    <scope>NUCLEOTIDE SEQUENCE [LARGE SCALE GENOMIC DNA]</scope>
    <source>
        <strain evidence="3">CECT 8871</strain>
    </source>
</reference>
<feature type="transmembrane region" description="Helical" evidence="1">
    <location>
        <begin position="86"/>
        <end position="105"/>
    </location>
</feature>
<keyword evidence="1" id="KW-0812">Transmembrane</keyword>
<keyword evidence="3" id="KW-1185">Reference proteome</keyword>
<proteinExistence type="predicted"/>
<organism evidence="2 3">
    <name type="scientific">Pseudoprimorskyibacter insulae</name>
    <dbReference type="NCBI Taxonomy" id="1695997"/>
    <lineage>
        <taxon>Bacteria</taxon>
        <taxon>Pseudomonadati</taxon>
        <taxon>Pseudomonadota</taxon>
        <taxon>Alphaproteobacteria</taxon>
        <taxon>Rhodobacterales</taxon>
        <taxon>Paracoccaceae</taxon>
        <taxon>Pseudoprimorskyibacter</taxon>
    </lineage>
</organism>
<evidence type="ECO:0000313" key="2">
    <source>
        <dbReference type="EMBL" id="SPF80894.1"/>
    </source>
</evidence>
<protein>
    <submittedName>
        <fullName evidence="2">Uncharacterized protein</fullName>
    </submittedName>
</protein>
<name>A0A2R8AYF2_9RHOB</name>
<dbReference type="RefSeq" id="WP_306418458.1">
    <property type="nucleotide sequence ID" value="NZ_OMOJ01000005.1"/>
</dbReference>
<evidence type="ECO:0000313" key="3">
    <source>
        <dbReference type="Proteomes" id="UP000244904"/>
    </source>
</evidence>
<evidence type="ECO:0000256" key="1">
    <source>
        <dbReference type="SAM" id="Phobius"/>
    </source>
</evidence>
<feature type="transmembrane region" description="Helical" evidence="1">
    <location>
        <begin position="49"/>
        <end position="74"/>
    </location>
</feature>
<dbReference type="Proteomes" id="UP000244904">
    <property type="component" value="Unassembled WGS sequence"/>
</dbReference>
<accession>A0A2R8AYF2</accession>